<evidence type="ECO:0008006" key="4">
    <source>
        <dbReference type="Google" id="ProtNLM"/>
    </source>
</evidence>
<comment type="caution">
    <text evidence="2">The sequence shown here is derived from an EMBL/GenBank/DDBJ whole genome shotgun (WGS) entry which is preliminary data.</text>
</comment>
<feature type="compositionally biased region" description="Basic and acidic residues" evidence="1">
    <location>
        <begin position="82"/>
        <end position="98"/>
    </location>
</feature>
<gene>
    <name evidence="2" type="ORF">GH808_03645</name>
</gene>
<organism evidence="2 3">
    <name type="scientific">Acetobacterium fimetarium</name>
    <dbReference type="NCBI Taxonomy" id="52691"/>
    <lineage>
        <taxon>Bacteria</taxon>
        <taxon>Bacillati</taxon>
        <taxon>Bacillota</taxon>
        <taxon>Clostridia</taxon>
        <taxon>Eubacteriales</taxon>
        <taxon>Eubacteriaceae</taxon>
        <taxon>Acetobacterium</taxon>
    </lineage>
</organism>
<accession>A0ABR6WSG3</accession>
<feature type="region of interest" description="Disordered" evidence="1">
    <location>
        <begin position="75"/>
        <end position="98"/>
    </location>
</feature>
<reference evidence="2 3" key="1">
    <citation type="journal article" date="2020" name="mSystems">
        <title>Defining Genomic and Predicted Metabolic Features of the Acetobacterium Genus.</title>
        <authorList>
            <person name="Ross D.E."/>
            <person name="Marshall C.W."/>
            <person name="Gulliver D."/>
            <person name="May H.D."/>
            <person name="Norman R.S."/>
        </authorList>
    </citation>
    <scope>NUCLEOTIDE SEQUENCE [LARGE SCALE GENOMIC DNA]</scope>
    <source>
        <strain evidence="2 3">DSM 8238</strain>
    </source>
</reference>
<keyword evidence="3" id="KW-1185">Reference proteome</keyword>
<name>A0ABR6WSG3_9FIRM</name>
<dbReference type="RefSeq" id="WP_186841437.1">
    <property type="nucleotide sequence ID" value="NZ_WJBC01000003.1"/>
</dbReference>
<protein>
    <recommendedName>
        <fullName evidence="4">Cell division protein FtsL</fullName>
    </recommendedName>
</protein>
<dbReference type="Proteomes" id="UP000603234">
    <property type="component" value="Unassembled WGS sequence"/>
</dbReference>
<dbReference type="EMBL" id="WJBC01000003">
    <property type="protein sequence ID" value="MBC3803529.1"/>
    <property type="molecule type" value="Genomic_DNA"/>
</dbReference>
<proteinExistence type="predicted"/>
<evidence type="ECO:0000256" key="1">
    <source>
        <dbReference type="SAM" id="MobiDB-lite"/>
    </source>
</evidence>
<sequence length="110" mass="12398">MSFDLLIAFCCFLAFGVMAGLLFQHSVITEKNTEILSLQKTLDAAVLVNDSKEGQLVTNMDLQAIEAEARGYGMTEPTQTQYRKETVAKQEKKTTETETEKVKSWLQNLF</sequence>
<evidence type="ECO:0000313" key="2">
    <source>
        <dbReference type="EMBL" id="MBC3803529.1"/>
    </source>
</evidence>
<evidence type="ECO:0000313" key="3">
    <source>
        <dbReference type="Proteomes" id="UP000603234"/>
    </source>
</evidence>